<dbReference type="Proteomes" id="UP000663870">
    <property type="component" value="Unassembled WGS sequence"/>
</dbReference>
<dbReference type="AlphaFoldDB" id="A0A813V5I7"/>
<dbReference type="EMBL" id="CAJNOL010000088">
    <property type="protein sequence ID" value="CAF0833170.1"/>
    <property type="molecule type" value="Genomic_DNA"/>
</dbReference>
<comment type="caution">
    <text evidence="1">The sequence shown here is derived from an EMBL/GenBank/DDBJ whole genome shotgun (WGS) entry which is preliminary data.</text>
</comment>
<gene>
    <name evidence="1" type="ORF">JXQ802_LOCUS5795</name>
</gene>
<accession>A0A813V5I7</accession>
<name>A0A813V5I7_9BILA</name>
<evidence type="ECO:0000313" key="2">
    <source>
        <dbReference type="Proteomes" id="UP000663870"/>
    </source>
</evidence>
<reference evidence="1" key="1">
    <citation type="submission" date="2021-02" db="EMBL/GenBank/DDBJ databases">
        <authorList>
            <person name="Nowell W R."/>
        </authorList>
    </citation>
    <scope>NUCLEOTIDE SEQUENCE</scope>
</reference>
<protein>
    <submittedName>
        <fullName evidence="1">Uncharacterized protein</fullName>
    </submittedName>
</protein>
<keyword evidence="2" id="KW-1185">Reference proteome</keyword>
<organism evidence="1 2">
    <name type="scientific">Rotaria sordida</name>
    <dbReference type="NCBI Taxonomy" id="392033"/>
    <lineage>
        <taxon>Eukaryota</taxon>
        <taxon>Metazoa</taxon>
        <taxon>Spiralia</taxon>
        <taxon>Gnathifera</taxon>
        <taxon>Rotifera</taxon>
        <taxon>Eurotatoria</taxon>
        <taxon>Bdelloidea</taxon>
        <taxon>Philodinida</taxon>
        <taxon>Philodinidae</taxon>
        <taxon>Rotaria</taxon>
    </lineage>
</organism>
<evidence type="ECO:0000313" key="1">
    <source>
        <dbReference type="EMBL" id="CAF0833170.1"/>
    </source>
</evidence>
<sequence length="345" mass="41558">MTNLIDQFLHTNDNKERDELWSLIVQSWSKSFELYLERTKTICSSSSLSSLSFNFIHQYLNQYTKKLLVDNTDLQRHLTAFGLFFDYNLKEIRSRNHNILQNMYFSSCTYFELIVLIMKVQFVLFELNIDYFIGQNTLLGALRHHDIVPWHSIIEFNLPLLSKKKFTNDINKNFQLVLQQVNDTYINKKQIGFIYRVFTEDKSWPQIEIYFYQENSTHIFDSYNNDELNMKIGYLQKTDVFPFQFRPFGPILIYSIRNPYAMISITRLDICENLPWNHRLEKETDSDHQSRIPCEQLYEVYSFVQTRQSWRRGYCEETLKTKRIAQRTLSYFRYICQENIVHQLG</sequence>
<proteinExistence type="predicted"/>